<evidence type="ECO:0000313" key="2">
    <source>
        <dbReference type="Proteomes" id="UP000027451"/>
    </source>
</evidence>
<reference evidence="1 2" key="1">
    <citation type="submission" date="2014-03" db="EMBL/GenBank/DDBJ databases">
        <title>Draft Genome Sequences of Four Burkholderia Strains.</title>
        <authorList>
            <person name="Liu X.Y."/>
            <person name="Li C.X."/>
            <person name="Xu J.H."/>
        </authorList>
    </citation>
    <scope>NUCLEOTIDE SEQUENCE [LARGE SCALE GENOMIC DNA]</scope>
    <source>
        <strain evidence="1 2">OP-1</strain>
    </source>
</reference>
<dbReference type="AlphaFoldDB" id="A0A656QD02"/>
<sequence>MGRGVKFLMPSWCDYHQWRSSDAKTFEKLTSLIDECCRSPFKGTGKPEPLRHDKA</sequence>
<dbReference type="Proteomes" id="UP000027451">
    <property type="component" value="Unassembled WGS sequence"/>
</dbReference>
<proteinExistence type="predicted"/>
<dbReference type="EMBL" id="JFHD01000026">
    <property type="protein sequence ID" value="KDR27286.1"/>
    <property type="molecule type" value="Genomic_DNA"/>
</dbReference>
<dbReference type="OrthoDB" id="9801102at2"/>
<dbReference type="SUPFAM" id="SSF143011">
    <property type="entry name" value="RelE-like"/>
    <property type="match status" value="1"/>
</dbReference>
<dbReference type="GO" id="GO:0004519">
    <property type="term" value="F:endonuclease activity"/>
    <property type="evidence" value="ECO:0007669"/>
    <property type="project" value="InterPro"/>
</dbReference>
<dbReference type="Pfam" id="PF06769">
    <property type="entry name" value="YoeB_toxin"/>
    <property type="match status" value="1"/>
</dbReference>
<accession>A0A656QD02</accession>
<dbReference type="Gene3D" id="3.30.2310.20">
    <property type="entry name" value="RelE-like"/>
    <property type="match status" value="1"/>
</dbReference>
<comment type="caution">
    <text evidence="1">The sequence shown here is derived from an EMBL/GenBank/DDBJ whole genome shotgun (WGS) entry which is preliminary data.</text>
</comment>
<organism evidence="1 2">
    <name type="scientific">Caballeronia zhejiangensis</name>
    <dbReference type="NCBI Taxonomy" id="871203"/>
    <lineage>
        <taxon>Bacteria</taxon>
        <taxon>Pseudomonadati</taxon>
        <taxon>Pseudomonadota</taxon>
        <taxon>Betaproteobacteria</taxon>
        <taxon>Burkholderiales</taxon>
        <taxon>Burkholderiaceae</taxon>
        <taxon>Caballeronia</taxon>
    </lineage>
</organism>
<dbReference type="InterPro" id="IPR035093">
    <property type="entry name" value="RelE/ParE_toxin_dom_sf"/>
</dbReference>
<dbReference type="InterPro" id="IPR009614">
    <property type="entry name" value="YoeB_toxin"/>
</dbReference>
<name>A0A656QD02_9BURK</name>
<protein>
    <submittedName>
        <fullName evidence="1">Addiction module protein</fullName>
    </submittedName>
</protein>
<gene>
    <name evidence="1" type="ORF">BG60_17720</name>
</gene>
<keyword evidence="2" id="KW-1185">Reference proteome</keyword>
<dbReference type="GO" id="GO:0006401">
    <property type="term" value="P:RNA catabolic process"/>
    <property type="evidence" value="ECO:0007669"/>
    <property type="project" value="InterPro"/>
</dbReference>
<evidence type="ECO:0000313" key="1">
    <source>
        <dbReference type="EMBL" id="KDR27286.1"/>
    </source>
</evidence>